<feature type="transmembrane region" description="Helical" evidence="8">
    <location>
        <begin position="251"/>
        <end position="276"/>
    </location>
</feature>
<comment type="subcellular location">
    <subcellularLocation>
        <location evidence="1">Cell membrane</location>
        <topology evidence="1">Multi-pass membrane protein</topology>
    </subcellularLocation>
    <subcellularLocation>
        <location evidence="7">Membrane</location>
        <topology evidence="7">Multi-pass membrane protein</topology>
    </subcellularLocation>
</comment>
<feature type="transmembrane region" description="Helical" evidence="8">
    <location>
        <begin position="89"/>
        <end position="109"/>
    </location>
</feature>
<evidence type="ECO:0000313" key="10">
    <source>
        <dbReference type="EMBL" id="SPP34218.1"/>
    </source>
</evidence>
<feature type="transmembrane region" description="Helical" evidence="8">
    <location>
        <begin position="142"/>
        <end position="160"/>
    </location>
</feature>
<protein>
    <submittedName>
        <fullName evidence="10">Hydrogenase-4 component B</fullName>
        <ecNumber evidence="10">1.-.-.-</ecNumber>
    </submittedName>
</protein>
<gene>
    <name evidence="10" type="primary">hyfB</name>
    <name evidence="10" type="ORF">WBAF_1043</name>
</gene>
<keyword evidence="4 8" id="KW-1133">Transmembrane helix</keyword>
<feature type="transmembrane region" description="Helical" evidence="8">
    <location>
        <begin position="442"/>
        <end position="460"/>
    </location>
</feature>
<feature type="transmembrane region" description="Helical" evidence="8">
    <location>
        <begin position="225"/>
        <end position="245"/>
    </location>
</feature>
<keyword evidence="5 10" id="KW-0560">Oxidoreductase</keyword>
<feature type="transmembrane region" description="Helical" evidence="8">
    <location>
        <begin position="172"/>
        <end position="194"/>
    </location>
</feature>
<feature type="transmembrane region" description="Helical" evidence="8">
    <location>
        <begin position="340"/>
        <end position="360"/>
    </location>
</feature>
<reference evidence="10" key="1">
    <citation type="submission" date="2018-04" db="EMBL/GenBank/DDBJ databases">
        <authorList>
            <person name="Go L.Y."/>
            <person name="Mitchell J.A."/>
        </authorList>
    </citation>
    <scope>NUCLEOTIDE SEQUENCE</scope>
    <source>
        <strain evidence="10">WBAF</strain>
    </source>
</reference>
<evidence type="ECO:0000256" key="3">
    <source>
        <dbReference type="ARBA" id="ARBA00022692"/>
    </source>
</evidence>
<evidence type="ECO:0000259" key="9">
    <source>
        <dbReference type="Pfam" id="PF00361"/>
    </source>
</evidence>
<evidence type="ECO:0000256" key="8">
    <source>
        <dbReference type="SAM" id="Phobius"/>
    </source>
</evidence>
<evidence type="ECO:0000256" key="6">
    <source>
        <dbReference type="ARBA" id="ARBA00023136"/>
    </source>
</evidence>
<name>A0A3B0IXP8_9RICK</name>
<dbReference type="AlphaFoldDB" id="A0A3B0IXP8"/>
<sequence length="519" mass="58043">MQLYKFSFLFLLTTLIVIVLTLPENLGNILNWSHPALNYDLSFRIVLISFLSVAFLAVLPAKNLSFSEMLSFAAYTISSLSAILSEQAILVIIFFELMTISAFFVIAASCKDSGSAIRYACIHFFVGVILIAGLAFQSTNLIILGLLINCACFPFSFWVVDAYPDASLHGTTYLSLFTTKVSFLVMLLHTYTLWQDCTKILALVGAITVIYSIIFASLEQNIRRFLCYNAVGQMGLLIIAGGLLIPSENAIPILMLHIIFSLLYQSLLFVVSNSIISQTKTISFNGMGKLMSVEGMCAMIAVLTMATFPGTAGFVSKSYIAAEIEINGAALKGYKNLYKILNLLLYLSVGLKFLYYIFIAKSKSKPLAKREGKISMLILAFICVIAGNLYLPIYNKSSIFNFVYNTKNILSQFNLLLCTTLLFIPLRKLFYPRINFKMDVDWIFRALIPYIALLFNQLIFKVREISANLLQNLTNSLTNLYFNNITKLKEVLSYNSVSFVSASSLFLMSILLMLLCLNR</sequence>
<dbReference type="NCBIfam" id="NF009307">
    <property type="entry name" value="PRK12664.1"/>
    <property type="match status" value="1"/>
</dbReference>
<dbReference type="GO" id="GO:0016491">
    <property type="term" value="F:oxidoreductase activity"/>
    <property type="evidence" value="ECO:0007669"/>
    <property type="project" value="UniProtKB-KW"/>
</dbReference>
<evidence type="ECO:0000256" key="1">
    <source>
        <dbReference type="ARBA" id="ARBA00004651"/>
    </source>
</evidence>
<feature type="transmembrane region" description="Helical" evidence="8">
    <location>
        <begin position="413"/>
        <end position="430"/>
    </location>
</feature>
<feature type="transmembrane region" description="Helical" evidence="8">
    <location>
        <begin position="297"/>
        <end position="320"/>
    </location>
</feature>
<dbReference type="PANTHER" id="PTHR42682">
    <property type="entry name" value="HYDROGENASE-4 COMPONENT F"/>
    <property type="match status" value="1"/>
</dbReference>
<dbReference type="PANTHER" id="PTHR42682:SF4">
    <property type="entry name" value="NADH-UBIQUINONE_PLASTOQUINONE"/>
    <property type="match status" value="1"/>
</dbReference>
<evidence type="ECO:0000256" key="4">
    <source>
        <dbReference type="ARBA" id="ARBA00022989"/>
    </source>
</evidence>
<evidence type="ECO:0000256" key="7">
    <source>
        <dbReference type="RuleBase" id="RU000320"/>
    </source>
</evidence>
<keyword evidence="2" id="KW-1003">Cell membrane</keyword>
<feature type="transmembrane region" description="Helical" evidence="8">
    <location>
        <begin position="200"/>
        <end position="218"/>
    </location>
</feature>
<feature type="transmembrane region" description="Helical" evidence="8">
    <location>
        <begin position="497"/>
        <end position="517"/>
    </location>
</feature>
<feature type="domain" description="NADH:quinone oxidoreductase/Mrp antiporter transmembrane" evidence="9">
    <location>
        <begin position="139"/>
        <end position="320"/>
    </location>
</feature>
<proteinExistence type="predicted"/>
<keyword evidence="6 8" id="KW-0472">Membrane</keyword>
<feature type="transmembrane region" description="Helical" evidence="8">
    <location>
        <begin position="116"/>
        <end position="136"/>
    </location>
</feature>
<dbReference type="GO" id="GO:0005886">
    <property type="term" value="C:plasma membrane"/>
    <property type="evidence" value="ECO:0007669"/>
    <property type="project" value="UniProtKB-SubCell"/>
</dbReference>
<feature type="transmembrane region" description="Helical" evidence="8">
    <location>
        <begin position="41"/>
        <end position="59"/>
    </location>
</feature>
<dbReference type="EC" id="1.-.-.-" evidence="10"/>
<keyword evidence="3 7" id="KW-0812">Transmembrane</keyword>
<evidence type="ECO:0000256" key="2">
    <source>
        <dbReference type="ARBA" id="ARBA00022475"/>
    </source>
</evidence>
<feature type="transmembrane region" description="Helical" evidence="8">
    <location>
        <begin position="372"/>
        <end position="393"/>
    </location>
</feature>
<dbReference type="InterPro" id="IPR052175">
    <property type="entry name" value="ComplexI-like_HydComp"/>
</dbReference>
<dbReference type="InterPro" id="IPR001750">
    <property type="entry name" value="ND/Mrp_TM"/>
</dbReference>
<accession>A0A3B0IXP8</accession>
<dbReference type="EMBL" id="OUNF01000277">
    <property type="protein sequence ID" value="SPP34218.1"/>
    <property type="molecule type" value="Genomic_DNA"/>
</dbReference>
<organism evidence="10">
    <name type="scientific">Wolbachia endosymbiont of Aleurodicus floccissimus</name>
    <dbReference type="NCBI Taxonomy" id="2152762"/>
    <lineage>
        <taxon>Bacteria</taxon>
        <taxon>Pseudomonadati</taxon>
        <taxon>Pseudomonadota</taxon>
        <taxon>Alphaproteobacteria</taxon>
        <taxon>Rickettsiales</taxon>
        <taxon>Anaplasmataceae</taxon>
        <taxon>Wolbachieae</taxon>
        <taxon>Wolbachia</taxon>
    </lineage>
</organism>
<evidence type="ECO:0000256" key="5">
    <source>
        <dbReference type="ARBA" id="ARBA00023002"/>
    </source>
</evidence>
<dbReference type="Pfam" id="PF00361">
    <property type="entry name" value="Proton_antipo_M"/>
    <property type="match status" value="1"/>
</dbReference>